<dbReference type="GO" id="GO:0031410">
    <property type="term" value="C:cytoplasmic vesicle"/>
    <property type="evidence" value="ECO:0007669"/>
    <property type="project" value="TreeGrafter"/>
</dbReference>
<gene>
    <name evidence="11" type="ORF">CLODIP_2_CD11353</name>
</gene>
<proteinExistence type="inferred from homology"/>
<evidence type="ECO:0000256" key="1">
    <source>
        <dbReference type="ARBA" id="ARBA00004479"/>
    </source>
</evidence>
<evidence type="ECO:0000256" key="5">
    <source>
        <dbReference type="ARBA" id="ARBA00022989"/>
    </source>
</evidence>
<comment type="caution">
    <text evidence="11">The sequence shown here is derived from an EMBL/GenBank/DDBJ whole genome shotgun (WGS) entry which is preliminary data.</text>
</comment>
<keyword evidence="6 9" id="KW-0472">Membrane</keyword>
<feature type="transmembrane region" description="Helical" evidence="9">
    <location>
        <begin position="210"/>
        <end position="231"/>
    </location>
</feature>
<organism evidence="11 12">
    <name type="scientific">Cloeon dipterum</name>
    <dbReference type="NCBI Taxonomy" id="197152"/>
    <lineage>
        <taxon>Eukaryota</taxon>
        <taxon>Metazoa</taxon>
        <taxon>Ecdysozoa</taxon>
        <taxon>Arthropoda</taxon>
        <taxon>Hexapoda</taxon>
        <taxon>Insecta</taxon>
        <taxon>Pterygota</taxon>
        <taxon>Palaeoptera</taxon>
        <taxon>Ephemeroptera</taxon>
        <taxon>Pisciforma</taxon>
        <taxon>Baetidae</taxon>
        <taxon>Cloeon</taxon>
    </lineage>
</organism>
<evidence type="ECO:0000313" key="12">
    <source>
        <dbReference type="Proteomes" id="UP000494165"/>
    </source>
</evidence>
<dbReference type="PANTHER" id="PTHR11337">
    <property type="entry name" value="MUCIN/PORIMIN"/>
    <property type="match status" value="1"/>
</dbReference>
<name>A0A8S1BZR4_9INSE</name>
<keyword evidence="7" id="KW-0325">Glycoprotein</keyword>
<dbReference type="OrthoDB" id="6160056at2759"/>
<comment type="subcellular location">
    <subcellularLocation>
        <location evidence="1">Membrane</location>
        <topology evidence="1">Single-pass type I membrane protein</topology>
    </subcellularLocation>
</comment>
<evidence type="ECO:0000256" key="10">
    <source>
        <dbReference type="SAM" id="SignalP"/>
    </source>
</evidence>
<feature type="region of interest" description="Disordered" evidence="8">
    <location>
        <begin position="141"/>
        <end position="202"/>
    </location>
</feature>
<evidence type="ECO:0000256" key="2">
    <source>
        <dbReference type="ARBA" id="ARBA00005341"/>
    </source>
</evidence>
<keyword evidence="3 9" id="KW-0812">Transmembrane</keyword>
<keyword evidence="12" id="KW-1185">Reference proteome</keyword>
<protein>
    <submittedName>
        <fullName evidence="11">Uncharacterized protein</fullName>
    </submittedName>
</protein>
<dbReference type="Pfam" id="PF05283">
    <property type="entry name" value="MGC-24"/>
    <property type="match status" value="1"/>
</dbReference>
<feature type="compositionally biased region" description="Low complexity" evidence="8">
    <location>
        <begin position="141"/>
        <end position="195"/>
    </location>
</feature>
<dbReference type="AlphaFoldDB" id="A0A8S1BZR4"/>
<feature type="chain" id="PRO_5035897245" evidence="10">
    <location>
        <begin position="23"/>
        <end position="242"/>
    </location>
</feature>
<evidence type="ECO:0000256" key="6">
    <source>
        <dbReference type="ARBA" id="ARBA00023136"/>
    </source>
</evidence>
<keyword evidence="5 9" id="KW-1133">Transmembrane helix</keyword>
<dbReference type="GO" id="GO:0016020">
    <property type="term" value="C:membrane"/>
    <property type="evidence" value="ECO:0007669"/>
    <property type="project" value="UniProtKB-SubCell"/>
</dbReference>
<comment type="similarity">
    <text evidence="2">Belongs to the CD164 family.</text>
</comment>
<evidence type="ECO:0000256" key="7">
    <source>
        <dbReference type="ARBA" id="ARBA00023180"/>
    </source>
</evidence>
<dbReference type="EMBL" id="CADEPI010000005">
    <property type="protein sequence ID" value="CAB3361141.1"/>
    <property type="molecule type" value="Genomic_DNA"/>
</dbReference>
<keyword evidence="4 10" id="KW-0732">Signal</keyword>
<dbReference type="PANTHER" id="PTHR11337:SF8">
    <property type="entry name" value="VISGUN, ISOFORM E"/>
    <property type="match status" value="1"/>
</dbReference>
<sequence>MAAWTTALACFVASALLVLTTAQQSPTDCMLMKNCSSCVSDNNCTWALDENNRSSCILLTNVDTKFASKATKLDECKWLTNCNLVENCLSCTVLKYNGNQTCQFDTKHNLCSFLIIHTDTAGDLVDQPDKCKDVTTTSFPTTTPTSTTTSSINTTTSTSTTSTTTSTSTTTPSTTTPTTSVPTTTSTKAPSTTVAPVPPVPGRKFDGPSFIGGIVLALGCMAISFVAWKFYKARTERNYHTL</sequence>
<evidence type="ECO:0000256" key="4">
    <source>
        <dbReference type="ARBA" id="ARBA00022729"/>
    </source>
</evidence>
<feature type="signal peptide" evidence="10">
    <location>
        <begin position="1"/>
        <end position="22"/>
    </location>
</feature>
<accession>A0A8S1BZR4</accession>
<dbReference type="InterPro" id="IPR007947">
    <property type="entry name" value="CD164_MGC24"/>
</dbReference>
<evidence type="ECO:0000256" key="8">
    <source>
        <dbReference type="SAM" id="MobiDB-lite"/>
    </source>
</evidence>
<evidence type="ECO:0000256" key="3">
    <source>
        <dbReference type="ARBA" id="ARBA00022692"/>
    </source>
</evidence>
<dbReference type="Proteomes" id="UP000494165">
    <property type="component" value="Unassembled WGS sequence"/>
</dbReference>
<evidence type="ECO:0000256" key="9">
    <source>
        <dbReference type="SAM" id="Phobius"/>
    </source>
</evidence>
<reference evidence="11 12" key="1">
    <citation type="submission" date="2020-04" db="EMBL/GenBank/DDBJ databases">
        <authorList>
            <person name="Alioto T."/>
            <person name="Alioto T."/>
            <person name="Gomez Garrido J."/>
        </authorList>
    </citation>
    <scope>NUCLEOTIDE SEQUENCE [LARGE SCALE GENOMIC DNA]</scope>
</reference>
<evidence type="ECO:0000313" key="11">
    <source>
        <dbReference type="EMBL" id="CAB3361141.1"/>
    </source>
</evidence>